<dbReference type="OrthoDB" id="3611744at2"/>
<reference evidence="2" key="1">
    <citation type="submission" date="2017-01" db="EMBL/GenBank/DDBJ databases">
        <title>Genome Analysis of Deinococcus marmoris KOPRI26562.</title>
        <authorList>
            <person name="Kim J.H."/>
            <person name="Oh H.-M."/>
        </authorList>
    </citation>
    <scope>NUCLEOTIDE SEQUENCE [LARGE SCALE GENOMIC DNA]</scope>
    <source>
        <strain evidence="2">PAMC 26633</strain>
    </source>
</reference>
<evidence type="ECO:0008006" key="3">
    <source>
        <dbReference type="Google" id="ProtNLM"/>
    </source>
</evidence>
<sequence>MKVAIMQPYFFPYIGYFQLLKAADVFVVYDNIKYTKKGWFNRNRFLQNGTDAFFSIPLQNASDSLDVVDRTIAPAFEKKKLLNQLRAAYAKAPRFELAFALFERCVMHGESNLFRFILYALERTVAELGIGTRIVVSSSVPIDHALRGQDKVLALCEALGATTYINAIGGTSLYGAEAFEARGIDLRFLRSRPVTYPQFGNTFVPWLSILDVLMFNEIDTVRALLDEYDLIAGPVETTPVAA</sequence>
<protein>
    <recommendedName>
        <fullName evidence="3">WbqC-like protein</fullName>
    </recommendedName>
</protein>
<name>A0A226X2T1_CABSO</name>
<comment type="caution">
    <text evidence="1">The sequence shown here is derived from an EMBL/GenBank/DDBJ whole genome shotgun (WGS) entry which is preliminary data.</text>
</comment>
<gene>
    <name evidence="1" type="ORF">BSU04_15365</name>
</gene>
<dbReference type="AlphaFoldDB" id="A0A226X2T1"/>
<dbReference type="EMBL" id="MTHB01000095">
    <property type="protein sequence ID" value="OXC77731.1"/>
    <property type="molecule type" value="Genomic_DNA"/>
</dbReference>
<dbReference type="InterPro" id="IPR014985">
    <property type="entry name" value="WbqC"/>
</dbReference>
<proteinExistence type="predicted"/>
<dbReference type="RefSeq" id="WP_089161266.1">
    <property type="nucleotide sequence ID" value="NZ_MTHB01000095.1"/>
</dbReference>
<dbReference type="Proteomes" id="UP000214720">
    <property type="component" value="Unassembled WGS sequence"/>
</dbReference>
<dbReference type="Pfam" id="PF08889">
    <property type="entry name" value="WbqC"/>
    <property type="match status" value="1"/>
</dbReference>
<evidence type="ECO:0000313" key="2">
    <source>
        <dbReference type="Proteomes" id="UP000214720"/>
    </source>
</evidence>
<organism evidence="1 2">
    <name type="scientific">Caballeronia sordidicola</name>
    <name type="common">Burkholderia sordidicola</name>
    <dbReference type="NCBI Taxonomy" id="196367"/>
    <lineage>
        <taxon>Bacteria</taxon>
        <taxon>Pseudomonadati</taxon>
        <taxon>Pseudomonadota</taxon>
        <taxon>Betaproteobacteria</taxon>
        <taxon>Burkholderiales</taxon>
        <taxon>Burkholderiaceae</taxon>
        <taxon>Caballeronia</taxon>
    </lineage>
</organism>
<evidence type="ECO:0000313" key="1">
    <source>
        <dbReference type="EMBL" id="OXC77731.1"/>
    </source>
</evidence>
<accession>A0A226X2T1</accession>